<evidence type="ECO:0000256" key="15">
    <source>
        <dbReference type="RuleBase" id="RU003750"/>
    </source>
</evidence>
<dbReference type="AlphaFoldDB" id="A0A9D2KNW6"/>
<evidence type="ECO:0000256" key="12">
    <source>
        <dbReference type="ARBA" id="ARBA00023209"/>
    </source>
</evidence>
<comment type="caution">
    <text evidence="17">The sequence shown here is derived from an EMBL/GenBank/DDBJ whole genome shotgun (WGS) entry which is preliminary data.</text>
</comment>
<feature type="transmembrane region" description="Helical" evidence="16">
    <location>
        <begin position="200"/>
        <end position="219"/>
    </location>
</feature>
<evidence type="ECO:0000256" key="13">
    <source>
        <dbReference type="ARBA" id="ARBA00023264"/>
    </source>
</evidence>
<dbReference type="GO" id="GO:0012505">
    <property type="term" value="C:endomembrane system"/>
    <property type="evidence" value="ECO:0007669"/>
    <property type="project" value="UniProtKB-SubCell"/>
</dbReference>
<keyword evidence="11 16" id="KW-0472">Membrane</keyword>
<organism evidence="17 18">
    <name type="scientific">Candidatus Desulfovibrio intestinavium</name>
    <dbReference type="NCBI Taxonomy" id="2838534"/>
    <lineage>
        <taxon>Bacteria</taxon>
        <taxon>Pseudomonadati</taxon>
        <taxon>Thermodesulfobacteriota</taxon>
        <taxon>Desulfovibrionia</taxon>
        <taxon>Desulfovibrionales</taxon>
        <taxon>Desulfovibrionaceae</taxon>
        <taxon>Desulfovibrio</taxon>
    </lineage>
</organism>
<reference evidence="17" key="1">
    <citation type="journal article" date="2021" name="PeerJ">
        <title>Extensive microbial diversity within the chicken gut microbiome revealed by metagenomics and culture.</title>
        <authorList>
            <person name="Gilroy R."/>
            <person name="Ravi A."/>
            <person name="Getino M."/>
            <person name="Pursley I."/>
            <person name="Horton D.L."/>
            <person name="Alikhan N.F."/>
            <person name="Baker D."/>
            <person name="Gharbi K."/>
            <person name="Hall N."/>
            <person name="Watson M."/>
            <person name="Adriaenssens E.M."/>
            <person name="Foster-Nyarko E."/>
            <person name="Jarju S."/>
            <person name="Secka A."/>
            <person name="Antonio M."/>
            <person name="Oren A."/>
            <person name="Chaudhuri R.R."/>
            <person name="La Ragione R."/>
            <person name="Hildebrand F."/>
            <person name="Pallen M.J."/>
        </authorList>
    </citation>
    <scope>NUCLEOTIDE SEQUENCE</scope>
    <source>
        <strain evidence="17">5032</strain>
    </source>
</reference>
<dbReference type="InterPro" id="IPR048254">
    <property type="entry name" value="CDP_ALCOHOL_P_TRANSF_CS"/>
</dbReference>
<evidence type="ECO:0000256" key="9">
    <source>
        <dbReference type="ARBA" id="ARBA00022989"/>
    </source>
</evidence>
<evidence type="ECO:0000313" key="17">
    <source>
        <dbReference type="EMBL" id="HJA78117.1"/>
    </source>
</evidence>
<dbReference type="Pfam" id="PF01066">
    <property type="entry name" value="CDP-OH_P_transf"/>
    <property type="match status" value="1"/>
</dbReference>
<feature type="transmembrane region" description="Helical" evidence="16">
    <location>
        <begin position="166"/>
        <end position="188"/>
    </location>
</feature>
<feature type="transmembrane region" description="Helical" evidence="16">
    <location>
        <begin position="139"/>
        <end position="160"/>
    </location>
</feature>
<dbReference type="InterPro" id="IPR004533">
    <property type="entry name" value="CDP-diaglyc--ser_O-PTrfase"/>
</dbReference>
<comment type="similarity">
    <text evidence="3 15">Belongs to the CDP-alcohol phosphatidyltransferase class-I family.</text>
</comment>
<keyword evidence="7 15" id="KW-0808">Transferase</keyword>
<name>A0A9D2KNW6_9BACT</name>
<keyword evidence="9 16" id="KW-1133">Transmembrane helix</keyword>
<comment type="subcellular location">
    <subcellularLocation>
        <location evidence="2">Endomembrane system</location>
        <topology evidence="2">Multi-pass membrane protein</topology>
    </subcellularLocation>
</comment>
<keyword evidence="8 16" id="KW-0812">Transmembrane</keyword>
<dbReference type="InterPro" id="IPR043130">
    <property type="entry name" value="CDP-OH_PTrfase_TM_dom"/>
</dbReference>
<evidence type="ECO:0000256" key="14">
    <source>
        <dbReference type="ARBA" id="ARBA00032361"/>
    </source>
</evidence>
<dbReference type="NCBIfam" id="TIGR00473">
    <property type="entry name" value="pssA"/>
    <property type="match status" value="1"/>
</dbReference>
<accession>A0A9D2KNW6</accession>
<dbReference type="InterPro" id="IPR000462">
    <property type="entry name" value="CDP-OH_P_trans"/>
</dbReference>
<evidence type="ECO:0000256" key="16">
    <source>
        <dbReference type="SAM" id="Phobius"/>
    </source>
</evidence>
<evidence type="ECO:0000256" key="6">
    <source>
        <dbReference type="ARBA" id="ARBA00022516"/>
    </source>
</evidence>
<comment type="catalytic activity">
    <reaction evidence="1">
        <text>a CDP-1,2-diacyl-sn-glycerol + L-serine = a 1,2-diacyl-sn-glycero-3-phospho-L-serine + CMP + H(+)</text>
        <dbReference type="Rhea" id="RHEA:16913"/>
        <dbReference type="ChEBI" id="CHEBI:15378"/>
        <dbReference type="ChEBI" id="CHEBI:33384"/>
        <dbReference type="ChEBI" id="CHEBI:57262"/>
        <dbReference type="ChEBI" id="CHEBI:58332"/>
        <dbReference type="ChEBI" id="CHEBI:60377"/>
        <dbReference type="EC" id="2.7.8.8"/>
    </reaction>
</comment>
<evidence type="ECO:0000256" key="8">
    <source>
        <dbReference type="ARBA" id="ARBA00022692"/>
    </source>
</evidence>
<protein>
    <recommendedName>
        <fullName evidence="5">CDP-diacylglycerol--serine O-phosphatidyltransferase</fullName>
        <ecNumber evidence="4">2.7.8.8</ecNumber>
    </recommendedName>
    <alternativeName>
        <fullName evidence="14">Phosphatidylserine synthase</fullName>
    </alternativeName>
</protein>
<keyword evidence="13" id="KW-1208">Phospholipid metabolism</keyword>
<evidence type="ECO:0000256" key="1">
    <source>
        <dbReference type="ARBA" id="ARBA00000287"/>
    </source>
</evidence>
<keyword evidence="10" id="KW-0443">Lipid metabolism</keyword>
<dbReference type="GO" id="GO:0003882">
    <property type="term" value="F:CDP-diacylglycerol-serine O-phosphatidyltransferase activity"/>
    <property type="evidence" value="ECO:0007669"/>
    <property type="project" value="UniProtKB-EC"/>
</dbReference>
<dbReference type="PROSITE" id="PS00379">
    <property type="entry name" value="CDP_ALCOHOL_P_TRANSF"/>
    <property type="match status" value="1"/>
</dbReference>
<evidence type="ECO:0000256" key="5">
    <source>
        <dbReference type="ARBA" id="ARBA00017171"/>
    </source>
</evidence>
<keyword evidence="12" id="KW-0594">Phospholipid biosynthesis</keyword>
<sequence length="262" mass="28420">MDKTVENGTPQHGGKAPHKGVYVLPNLITSLSMFMGFLCMVWAVQGRFEAAVCAIFLSALLDGMDGKVARLTGTASEFGVQYDSLADLVAFGVAPAMLMWQWQLGCFGRWGVAAAFLYAACGALRLARFNVSTTFVSKRFFIGLPIPAGGCTLATFVLFAGALPDVFAPAIPVLSFLLVIFIGLLMVSKVRYFSFKEYDFLRAHPIRSLVGALLALGLVYAQPRIFGFLLCAVYIVGGIVYTLVILPRRNRQIARALSSPEE</sequence>
<keyword evidence="6" id="KW-0444">Lipid biosynthesis</keyword>
<dbReference type="GO" id="GO:0016020">
    <property type="term" value="C:membrane"/>
    <property type="evidence" value="ECO:0007669"/>
    <property type="project" value="InterPro"/>
</dbReference>
<evidence type="ECO:0000256" key="7">
    <source>
        <dbReference type="ARBA" id="ARBA00022679"/>
    </source>
</evidence>
<dbReference type="PANTHER" id="PTHR14269:SF61">
    <property type="entry name" value="CDP-DIACYLGLYCEROL--SERINE O-PHOSPHATIDYLTRANSFERASE"/>
    <property type="match status" value="1"/>
</dbReference>
<proteinExistence type="inferred from homology"/>
<evidence type="ECO:0000313" key="18">
    <source>
        <dbReference type="Proteomes" id="UP000823821"/>
    </source>
</evidence>
<evidence type="ECO:0000256" key="2">
    <source>
        <dbReference type="ARBA" id="ARBA00004127"/>
    </source>
</evidence>
<dbReference type="Proteomes" id="UP000823821">
    <property type="component" value="Unassembled WGS sequence"/>
</dbReference>
<dbReference type="InterPro" id="IPR050324">
    <property type="entry name" value="CDP-alcohol_PTase-I"/>
</dbReference>
<gene>
    <name evidence="17" type="primary">pssA</name>
    <name evidence="17" type="ORF">H9784_00895</name>
</gene>
<evidence type="ECO:0000256" key="11">
    <source>
        <dbReference type="ARBA" id="ARBA00023136"/>
    </source>
</evidence>
<feature type="transmembrane region" description="Helical" evidence="16">
    <location>
        <begin position="225"/>
        <end position="246"/>
    </location>
</feature>
<feature type="transmembrane region" description="Helical" evidence="16">
    <location>
        <begin position="21"/>
        <end position="44"/>
    </location>
</feature>
<dbReference type="EC" id="2.7.8.8" evidence="4"/>
<dbReference type="GO" id="GO:0008654">
    <property type="term" value="P:phospholipid biosynthetic process"/>
    <property type="evidence" value="ECO:0007669"/>
    <property type="project" value="UniProtKB-KW"/>
</dbReference>
<evidence type="ECO:0000256" key="3">
    <source>
        <dbReference type="ARBA" id="ARBA00010441"/>
    </source>
</evidence>
<dbReference type="EMBL" id="DWZD01000007">
    <property type="protein sequence ID" value="HJA78117.1"/>
    <property type="molecule type" value="Genomic_DNA"/>
</dbReference>
<evidence type="ECO:0000256" key="4">
    <source>
        <dbReference type="ARBA" id="ARBA00013174"/>
    </source>
</evidence>
<reference evidence="17" key="2">
    <citation type="submission" date="2021-04" db="EMBL/GenBank/DDBJ databases">
        <authorList>
            <person name="Gilroy R."/>
        </authorList>
    </citation>
    <scope>NUCLEOTIDE SEQUENCE</scope>
    <source>
        <strain evidence="17">5032</strain>
    </source>
</reference>
<dbReference type="Gene3D" id="1.20.120.1760">
    <property type="match status" value="1"/>
</dbReference>
<feature type="transmembrane region" description="Helical" evidence="16">
    <location>
        <begin position="107"/>
        <end position="127"/>
    </location>
</feature>
<dbReference type="PANTHER" id="PTHR14269">
    <property type="entry name" value="CDP-DIACYLGLYCEROL--GLYCEROL-3-PHOSPHATE 3-PHOSPHATIDYLTRANSFERASE-RELATED"/>
    <property type="match status" value="1"/>
</dbReference>
<evidence type="ECO:0000256" key="10">
    <source>
        <dbReference type="ARBA" id="ARBA00023098"/>
    </source>
</evidence>